<protein>
    <submittedName>
        <fullName evidence="1">Uncharacterized protein</fullName>
    </submittedName>
</protein>
<evidence type="ECO:0000313" key="1">
    <source>
        <dbReference type="EMBL" id="TGY93623.1"/>
    </source>
</evidence>
<dbReference type="EMBL" id="SRYA01000040">
    <property type="protein sequence ID" value="TGY93623.1"/>
    <property type="molecule type" value="Genomic_DNA"/>
</dbReference>
<accession>A0AC61RSK4</accession>
<evidence type="ECO:0000313" key="2">
    <source>
        <dbReference type="Proteomes" id="UP000304953"/>
    </source>
</evidence>
<sequence>MEIREQIIQKVVRALEGRVDARTADMIQDVLIMELSNYEVQERSTEVTIVDGSAEKMLKKFLATKRIEGIAESTLHRYADENRKLIHFLGKPLYDVTTYDIRFYLSYRREKAETKVSNRTLDGMRRCYSSFFSWLSAEGLIGRNPCAAIKQIKYRKEVKKPFSAVELEKLRMACTNTRDLALLDFLYCTGCRVSEVARLNISDIDFECMECTVLGKGNKERTVYLSEVAAMNLGNYLSSRKDKNEALFTGKGTERLGKNGIEVLLKKIGKKAGVQNVHPHRYRRTLATNLLDRGMNIQDVAVILGHADLKTTQVYCYISQKNVKNAYNKYAS</sequence>
<reference evidence="1" key="1">
    <citation type="submission" date="2019-04" db="EMBL/GenBank/DDBJ databases">
        <title>Microbes associate with the intestines of laboratory mice.</title>
        <authorList>
            <person name="Navarre W."/>
            <person name="Wong E."/>
            <person name="Huang K."/>
            <person name="Tropini C."/>
            <person name="Ng K."/>
            <person name="Yu B."/>
        </authorList>
    </citation>
    <scope>NUCLEOTIDE SEQUENCE</scope>
    <source>
        <strain evidence="1">NM01_1-7b</strain>
    </source>
</reference>
<dbReference type="Proteomes" id="UP000304953">
    <property type="component" value="Unassembled WGS sequence"/>
</dbReference>
<comment type="caution">
    <text evidence="1">The sequence shown here is derived from an EMBL/GenBank/DDBJ whole genome shotgun (WGS) entry which is preliminary data.</text>
</comment>
<keyword evidence="2" id="KW-1185">Reference proteome</keyword>
<gene>
    <name evidence="1" type="ORF">E5329_17865</name>
</gene>
<name>A0AC61RSK4_9FIRM</name>
<proteinExistence type="predicted"/>
<organism evidence="1 2">
    <name type="scientific">Petralouisia muris</name>
    <dbReference type="NCBI Taxonomy" id="3032872"/>
    <lineage>
        <taxon>Bacteria</taxon>
        <taxon>Bacillati</taxon>
        <taxon>Bacillota</taxon>
        <taxon>Clostridia</taxon>
        <taxon>Lachnospirales</taxon>
        <taxon>Lachnospiraceae</taxon>
        <taxon>Petralouisia</taxon>
    </lineage>
</organism>